<dbReference type="GO" id="GO:0008168">
    <property type="term" value="F:methyltransferase activity"/>
    <property type="evidence" value="ECO:0007669"/>
    <property type="project" value="UniProtKB-KW"/>
</dbReference>
<reference evidence="2 3" key="1">
    <citation type="submission" date="2020-02" db="EMBL/GenBank/DDBJ databases">
        <title>Aliifodinibius halophilus 2W32, complete genome.</title>
        <authorList>
            <person name="Li Y."/>
            <person name="Wu S."/>
        </authorList>
    </citation>
    <scope>NUCLEOTIDE SEQUENCE [LARGE SCALE GENOMIC DNA]</scope>
    <source>
        <strain evidence="2 3">2W32</strain>
    </source>
</reference>
<dbReference type="AlphaFoldDB" id="A0A6M1T782"/>
<evidence type="ECO:0000313" key="2">
    <source>
        <dbReference type="EMBL" id="NGP88513.1"/>
    </source>
</evidence>
<proteinExistence type="predicted"/>
<dbReference type="SUPFAM" id="SSF53335">
    <property type="entry name" value="S-adenosyl-L-methionine-dependent methyltransferases"/>
    <property type="match status" value="1"/>
</dbReference>
<name>A0A6M1T782_9BACT</name>
<dbReference type="CDD" id="cd02440">
    <property type="entry name" value="AdoMet_MTases"/>
    <property type="match status" value="1"/>
</dbReference>
<keyword evidence="2" id="KW-0808">Transferase</keyword>
<organism evidence="2 3">
    <name type="scientific">Fodinibius halophilus</name>
    <dbReference type="NCBI Taxonomy" id="1736908"/>
    <lineage>
        <taxon>Bacteria</taxon>
        <taxon>Pseudomonadati</taxon>
        <taxon>Balneolota</taxon>
        <taxon>Balneolia</taxon>
        <taxon>Balneolales</taxon>
        <taxon>Balneolaceae</taxon>
        <taxon>Fodinibius</taxon>
    </lineage>
</organism>
<feature type="domain" description="Methyltransferase" evidence="1">
    <location>
        <begin position="44"/>
        <end position="146"/>
    </location>
</feature>
<gene>
    <name evidence="2" type="ORF">G3569_09105</name>
</gene>
<dbReference type="PANTHER" id="PTHR43591:SF24">
    <property type="entry name" value="2-METHOXY-6-POLYPRENYL-1,4-BENZOQUINOL METHYLASE, MITOCHONDRIAL"/>
    <property type="match status" value="1"/>
</dbReference>
<dbReference type="Pfam" id="PF13847">
    <property type="entry name" value="Methyltransf_31"/>
    <property type="match status" value="1"/>
</dbReference>
<dbReference type="Gene3D" id="3.40.50.150">
    <property type="entry name" value="Vaccinia Virus protein VP39"/>
    <property type="match status" value="1"/>
</dbReference>
<dbReference type="InterPro" id="IPR029063">
    <property type="entry name" value="SAM-dependent_MTases_sf"/>
</dbReference>
<dbReference type="InterPro" id="IPR025714">
    <property type="entry name" value="Methyltranfer_dom"/>
</dbReference>
<dbReference type="PANTHER" id="PTHR43591">
    <property type="entry name" value="METHYLTRANSFERASE"/>
    <property type="match status" value="1"/>
</dbReference>
<dbReference type="Proteomes" id="UP000479132">
    <property type="component" value="Unassembled WGS sequence"/>
</dbReference>
<keyword evidence="2" id="KW-0489">Methyltransferase</keyword>
<accession>A0A6M1T782</accession>
<evidence type="ECO:0000259" key="1">
    <source>
        <dbReference type="Pfam" id="PF13847"/>
    </source>
</evidence>
<dbReference type="EMBL" id="JAALLS010000010">
    <property type="protein sequence ID" value="NGP88513.1"/>
    <property type="molecule type" value="Genomic_DNA"/>
</dbReference>
<sequence length="271" mass="30812">MRPELQRRVQRYGWDYSSPHYEKGWDKQLWPAQQRLLENVNLQPGEDVLDVSCGTGLVTLPIAQKVGKRGKVMGIDLSEKMIEKAADKAEGADISNVSFERMDAEELDLADDRFDVAVNSLGMMYYPNPEKAIAEMYRVTKKEGRAAALVWGKRSSCGWAGIFPIVDRRVQTDVCPLFFSLGTGDRLKKHFKEVGFKQVRLERFNMTLPFHSDEEAIISAFLGGAVAMAYRKFEEEEKEEAHQEYLESIKPYWNGTAYEIPGEFVIVAGDK</sequence>
<comment type="caution">
    <text evidence="2">The sequence shown here is derived from an EMBL/GenBank/DDBJ whole genome shotgun (WGS) entry which is preliminary data.</text>
</comment>
<keyword evidence="3" id="KW-1185">Reference proteome</keyword>
<dbReference type="GO" id="GO:0032259">
    <property type="term" value="P:methylation"/>
    <property type="evidence" value="ECO:0007669"/>
    <property type="project" value="UniProtKB-KW"/>
</dbReference>
<protein>
    <submittedName>
        <fullName evidence="2">Methyltransferase domain-containing protein</fullName>
    </submittedName>
</protein>
<dbReference type="RefSeq" id="WP_165268312.1">
    <property type="nucleotide sequence ID" value="NZ_JAALLS010000010.1"/>
</dbReference>
<evidence type="ECO:0000313" key="3">
    <source>
        <dbReference type="Proteomes" id="UP000479132"/>
    </source>
</evidence>